<evidence type="ECO:0000313" key="2">
    <source>
        <dbReference type="Proteomes" id="UP001597045"/>
    </source>
</evidence>
<dbReference type="Proteomes" id="UP001597045">
    <property type="component" value="Unassembled WGS sequence"/>
</dbReference>
<keyword evidence="2" id="KW-1185">Reference proteome</keyword>
<accession>A0ABW3M4Y8</accession>
<sequence>MASDLAEGDNCELPATAECWLADDPQPGMVLVEFNDAHGRPHQLVGKCAWFDGDLLPTSTYPCPTVVPCRIEEVENGVATVSTRWMTGGPDDVRFVFDVPYGVLRPVED</sequence>
<organism evidence="1 2">
    <name type="scientific">Kibdelosporangium lantanae</name>
    <dbReference type="NCBI Taxonomy" id="1497396"/>
    <lineage>
        <taxon>Bacteria</taxon>
        <taxon>Bacillati</taxon>
        <taxon>Actinomycetota</taxon>
        <taxon>Actinomycetes</taxon>
        <taxon>Pseudonocardiales</taxon>
        <taxon>Pseudonocardiaceae</taxon>
        <taxon>Kibdelosporangium</taxon>
    </lineage>
</organism>
<name>A0ABW3M4Y8_9PSEU</name>
<protein>
    <submittedName>
        <fullName evidence="1">Uncharacterized protein</fullName>
    </submittedName>
</protein>
<gene>
    <name evidence="1" type="ORF">ACFQ1S_04965</name>
</gene>
<evidence type="ECO:0000313" key="1">
    <source>
        <dbReference type="EMBL" id="MFD1044992.1"/>
    </source>
</evidence>
<reference evidence="2" key="1">
    <citation type="journal article" date="2019" name="Int. J. Syst. Evol. Microbiol.">
        <title>The Global Catalogue of Microorganisms (GCM) 10K type strain sequencing project: providing services to taxonomists for standard genome sequencing and annotation.</title>
        <authorList>
            <consortium name="The Broad Institute Genomics Platform"/>
            <consortium name="The Broad Institute Genome Sequencing Center for Infectious Disease"/>
            <person name="Wu L."/>
            <person name="Ma J."/>
        </authorList>
    </citation>
    <scope>NUCLEOTIDE SEQUENCE [LARGE SCALE GENOMIC DNA]</scope>
    <source>
        <strain evidence="2">JCM 31486</strain>
    </source>
</reference>
<comment type="caution">
    <text evidence="1">The sequence shown here is derived from an EMBL/GenBank/DDBJ whole genome shotgun (WGS) entry which is preliminary data.</text>
</comment>
<proteinExistence type="predicted"/>
<dbReference type="EMBL" id="JBHTIS010000179">
    <property type="protein sequence ID" value="MFD1044992.1"/>
    <property type="molecule type" value="Genomic_DNA"/>
</dbReference>